<dbReference type="AlphaFoldDB" id="K2HKI8"/>
<reference evidence="2 3" key="1">
    <citation type="journal article" date="2012" name="J. Bacteriol.">
        <title>Draft Genome Sequence of Oceaniovalibus guishaninsula JLT2003T.</title>
        <authorList>
            <person name="Tang K."/>
            <person name="Liu K."/>
            <person name="Jiao N."/>
        </authorList>
    </citation>
    <scope>NUCLEOTIDE SEQUENCE [LARGE SCALE GENOMIC DNA]</scope>
    <source>
        <strain evidence="2 3">JLT2003</strain>
    </source>
</reference>
<dbReference type="EMBL" id="AMGO01000054">
    <property type="protein sequence ID" value="EKE43459.1"/>
    <property type="molecule type" value="Genomic_DNA"/>
</dbReference>
<feature type="signal peptide" evidence="1">
    <location>
        <begin position="1"/>
        <end position="22"/>
    </location>
</feature>
<comment type="caution">
    <text evidence="2">The sequence shown here is derived from an EMBL/GenBank/DDBJ whole genome shotgun (WGS) entry which is preliminary data.</text>
</comment>
<keyword evidence="1" id="KW-0732">Signal</keyword>
<accession>K2HKI8</accession>
<dbReference type="RefSeq" id="WP_007427649.1">
    <property type="nucleotide sequence ID" value="NZ_AMGO01000054.1"/>
</dbReference>
<evidence type="ECO:0000313" key="3">
    <source>
        <dbReference type="Proteomes" id="UP000006765"/>
    </source>
</evidence>
<dbReference type="PROSITE" id="PS51257">
    <property type="entry name" value="PROKAR_LIPOPROTEIN"/>
    <property type="match status" value="1"/>
</dbReference>
<evidence type="ECO:0000313" key="2">
    <source>
        <dbReference type="EMBL" id="EKE43459.1"/>
    </source>
</evidence>
<evidence type="ECO:0000256" key="1">
    <source>
        <dbReference type="SAM" id="SignalP"/>
    </source>
</evidence>
<evidence type="ECO:0008006" key="4">
    <source>
        <dbReference type="Google" id="ProtNLM"/>
    </source>
</evidence>
<gene>
    <name evidence="2" type="ORF">OCGS_2497</name>
</gene>
<feature type="chain" id="PRO_5003858623" description="Pyruvate/2-oxoglutarate dehydrogenase complex, dihydrolipoamide acyltransferase (E2) component" evidence="1">
    <location>
        <begin position="23"/>
        <end position="176"/>
    </location>
</feature>
<dbReference type="STRING" id="1231392.OCGS_2497"/>
<dbReference type="InterPro" id="IPR021395">
    <property type="entry name" value="DUF3035"/>
</dbReference>
<name>K2HKI8_9RHOB</name>
<dbReference type="Proteomes" id="UP000006765">
    <property type="component" value="Unassembled WGS sequence"/>
</dbReference>
<organism evidence="2 3">
    <name type="scientific">Oceaniovalibus guishaninsula JLT2003</name>
    <dbReference type="NCBI Taxonomy" id="1231392"/>
    <lineage>
        <taxon>Bacteria</taxon>
        <taxon>Pseudomonadati</taxon>
        <taxon>Pseudomonadota</taxon>
        <taxon>Alphaproteobacteria</taxon>
        <taxon>Rhodobacterales</taxon>
        <taxon>Roseobacteraceae</taxon>
        <taxon>Oceaniovalibus</taxon>
    </lineage>
</organism>
<dbReference type="eggNOG" id="ENOG50319MP">
    <property type="taxonomic scope" value="Bacteria"/>
</dbReference>
<proteinExistence type="predicted"/>
<protein>
    <recommendedName>
        <fullName evidence="4">Pyruvate/2-oxoglutarate dehydrogenase complex, dihydrolipoamide acyltransferase (E2) component</fullName>
    </recommendedName>
</protein>
<dbReference type="Pfam" id="PF11233">
    <property type="entry name" value="DUF3035"/>
    <property type="match status" value="1"/>
</dbReference>
<keyword evidence="3" id="KW-1185">Reference proteome</keyword>
<sequence>MSGRMVRIAGLFLLSGMLTACAAGDEPRLLNLRAPGPGPDEFAVVPAKPLQAPRDYAALPPPLPGAANLADPTPDADAAAALGGSRAAVTGGGVRDPGLVAYAGRFGVAPGIRSQLAAEDLQFRRENDGLLLERVFNVNTYFKAYRPQSLDQYAELERFRRAGLRTPAAPPEGLER</sequence>